<protein>
    <submittedName>
        <fullName evidence="2">Uncharacterized protein</fullName>
    </submittedName>
</protein>
<sequence>MNFNSLLQEMFITLKSLGEIHIYISVGYMGMRKYSVKDESSSGGEDFEDSDSEYEYKVDEVDKGV</sequence>
<comment type="caution">
    <text evidence="2">The sequence shown here is derived from an EMBL/GenBank/DDBJ whole genome shotgun (WGS) entry which is preliminary data.</text>
</comment>
<reference evidence="2" key="1">
    <citation type="submission" date="2020-06" db="EMBL/GenBank/DDBJ databases">
        <authorList>
            <person name="Li T."/>
            <person name="Hu X."/>
            <person name="Zhang T."/>
            <person name="Song X."/>
            <person name="Zhang H."/>
            <person name="Dai N."/>
            <person name="Sheng W."/>
            <person name="Hou X."/>
            <person name="Wei L."/>
        </authorList>
    </citation>
    <scope>NUCLEOTIDE SEQUENCE</scope>
    <source>
        <strain evidence="2">KEN1</strain>
        <tissue evidence="2">Leaf</tissue>
    </source>
</reference>
<evidence type="ECO:0000313" key="2">
    <source>
        <dbReference type="EMBL" id="KAL0433471.1"/>
    </source>
</evidence>
<accession>A0AAW2VYJ5</accession>
<reference evidence="2" key="2">
    <citation type="journal article" date="2024" name="Plant">
        <title>Genomic evolution and insights into agronomic trait innovations of Sesamum species.</title>
        <authorList>
            <person name="Miao H."/>
            <person name="Wang L."/>
            <person name="Qu L."/>
            <person name="Liu H."/>
            <person name="Sun Y."/>
            <person name="Le M."/>
            <person name="Wang Q."/>
            <person name="Wei S."/>
            <person name="Zheng Y."/>
            <person name="Lin W."/>
            <person name="Duan Y."/>
            <person name="Cao H."/>
            <person name="Xiong S."/>
            <person name="Wang X."/>
            <person name="Wei L."/>
            <person name="Li C."/>
            <person name="Ma Q."/>
            <person name="Ju M."/>
            <person name="Zhao R."/>
            <person name="Li G."/>
            <person name="Mu C."/>
            <person name="Tian Q."/>
            <person name="Mei H."/>
            <person name="Zhang T."/>
            <person name="Gao T."/>
            <person name="Zhang H."/>
        </authorList>
    </citation>
    <scope>NUCLEOTIDE SEQUENCE</scope>
    <source>
        <strain evidence="2">KEN1</strain>
    </source>
</reference>
<evidence type="ECO:0000256" key="1">
    <source>
        <dbReference type="SAM" id="MobiDB-lite"/>
    </source>
</evidence>
<dbReference type="AlphaFoldDB" id="A0AAW2VYJ5"/>
<dbReference type="EMBL" id="JACGWN010000009">
    <property type="protein sequence ID" value="KAL0433471.1"/>
    <property type="molecule type" value="Genomic_DNA"/>
</dbReference>
<proteinExistence type="predicted"/>
<organism evidence="2">
    <name type="scientific">Sesamum latifolium</name>
    <dbReference type="NCBI Taxonomy" id="2727402"/>
    <lineage>
        <taxon>Eukaryota</taxon>
        <taxon>Viridiplantae</taxon>
        <taxon>Streptophyta</taxon>
        <taxon>Embryophyta</taxon>
        <taxon>Tracheophyta</taxon>
        <taxon>Spermatophyta</taxon>
        <taxon>Magnoliopsida</taxon>
        <taxon>eudicotyledons</taxon>
        <taxon>Gunneridae</taxon>
        <taxon>Pentapetalae</taxon>
        <taxon>asterids</taxon>
        <taxon>lamiids</taxon>
        <taxon>Lamiales</taxon>
        <taxon>Pedaliaceae</taxon>
        <taxon>Sesamum</taxon>
    </lineage>
</organism>
<name>A0AAW2VYJ5_9LAMI</name>
<feature type="region of interest" description="Disordered" evidence="1">
    <location>
        <begin position="36"/>
        <end position="65"/>
    </location>
</feature>
<gene>
    <name evidence="2" type="ORF">Slati_2681400</name>
</gene>
<feature type="compositionally biased region" description="Basic and acidic residues" evidence="1">
    <location>
        <begin position="54"/>
        <end position="65"/>
    </location>
</feature>